<reference evidence="2" key="1">
    <citation type="journal article" date="2014" name="Int. J. Syst. Evol. Microbiol.">
        <title>Complete genome sequence of Corynebacterium casei LMG S-19264T (=DSM 44701T), isolated from a smear-ripened cheese.</title>
        <authorList>
            <consortium name="US DOE Joint Genome Institute (JGI-PGF)"/>
            <person name="Walter F."/>
            <person name="Albersmeier A."/>
            <person name="Kalinowski J."/>
            <person name="Ruckert C."/>
        </authorList>
    </citation>
    <scope>NUCLEOTIDE SEQUENCE</scope>
    <source>
        <strain evidence="2">VKM Ac-1401</strain>
    </source>
</reference>
<feature type="region of interest" description="Disordered" evidence="1">
    <location>
        <begin position="1"/>
        <end position="25"/>
    </location>
</feature>
<gene>
    <name evidence="2" type="ORF">GCM10017584_02770</name>
</gene>
<proteinExistence type="predicted"/>
<evidence type="ECO:0000256" key="1">
    <source>
        <dbReference type="SAM" id="MobiDB-lite"/>
    </source>
</evidence>
<dbReference type="EMBL" id="BSEN01000001">
    <property type="protein sequence ID" value="GLJ74704.1"/>
    <property type="molecule type" value="Genomic_DNA"/>
</dbReference>
<reference evidence="2" key="2">
    <citation type="submission" date="2023-01" db="EMBL/GenBank/DDBJ databases">
        <authorList>
            <person name="Sun Q."/>
            <person name="Evtushenko L."/>
        </authorList>
    </citation>
    <scope>NUCLEOTIDE SEQUENCE</scope>
    <source>
        <strain evidence="2">VKM Ac-1401</strain>
    </source>
</reference>
<dbReference type="Proteomes" id="UP001142372">
    <property type="component" value="Unassembled WGS sequence"/>
</dbReference>
<evidence type="ECO:0000313" key="3">
    <source>
        <dbReference type="Proteomes" id="UP001142372"/>
    </source>
</evidence>
<keyword evidence="3" id="KW-1185">Reference proteome</keyword>
<protein>
    <submittedName>
        <fullName evidence="2">Uncharacterized protein</fullName>
    </submittedName>
</protein>
<sequence length="91" mass="9657">MPCLVRTQPPEGFTRSAASTSPEPDLVSTVLNEGWSNPARLARSSLQATLQWWQPMHLSRLITIASCAITLIGGTPRGAVGGVEREARSGG</sequence>
<evidence type="ECO:0000313" key="2">
    <source>
        <dbReference type="EMBL" id="GLJ74704.1"/>
    </source>
</evidence>
<name>A0A9W6H6A7_9MICO</name>
<organism evidence="2 3">
    <name type="scientific">Leifsonia poae</name>
    <dbReference type="NCBI Taxonomy" id="110933"/>
    <lineage>
        <taxon>Bacteria</taxon>
        <taxon>Bacillati</taxon>
        <taxon>Actinomycetota</taxon>
        <taxon>Actinomycetes</taxon>
        <taxon>Micrococcales</taxon>
        <taxon>Microbacteriaceae</taxon>
        <taxon>Leifsonia</taxon>
    </lineage>
</organism>
<comment type="caution">
    <text evidence="2">The sequence shown here is derived from an EMBL/GenBank/DDBJ whole genome shotgun (WGS) entry which is preliminary data.</text>
</comment>
<dbReference type="AlphaFoldDB" id="A0A9W6H6A7"/>
<accession>A0A9W6H6A7</accession>